<keyword evidence="2" id="KW-1185">Reference proteome</keyword>
<dbReference type="AlphaFoldDB" id="A0A151RUF4"/>
<reference evidence="1" key="1">
    <citation type="journal article" date="2012" name="Nat. Biotechnol.">
        <title>Draft genome sequence of pigeonpea (Cajanus cajan), an orphan legume crop of resource-poor farmers.</title>
        <authorList>
            <person name="Varshney R.K."/>
            <person name="Chen W."/>
            <person name="Li Y."/>
            <person name="Bharti A.K."/>
            <person name="Saxena R.K."/>
            <person name="Schlueter J.A."/>
            <person name="Donoghue M.T."/>
            <person name="Azam S."/>
            <person name="Fan G."/>
            <person name="Whaley A.M."/>
            <person name="Farmer A.D."/>
            <person name="Sheridan J."/>
            <person name="Iwata A."/>
            <person name="Tuteja R."/>
            <person name="Penmetsa R.V."/>
            <person name="Wu W."/>
            <person name="Upadhyaya H.D."/>
            <person name="Yang S.P."/>
            <person name="Shah T."/>
            <person name="Saxena K.B."/>
            <person name="Michael T."/>
            <person name="McCombie W.R."/>
            <person name="Yang B."/>
            <person name="Zhang G."/>
            <person name="Yang H."/>
            <person name="Wang J."/>
            <person name="Spillane C."/>
            <person name="Cook D.R."/>
            <person name="May G.D."/>
            <person name="Xu X."/>
            <person name="Jackson S.A."/>
        </authorList>
    </citation>
    <scope>NUCLEOTIDE SEQUENCE [LARGE SCALE GENOMIC DNA]</scope>
</reference>
<evidence type="ECO:0000313" key="2">
    <source>
        <dbReference type="Proteomes" id="UP000075243"/>
    </source>
</evidence>
<organism evidence="1 2">
    <name type="scientific">Cajanus cajan</name>
    <name type="common">Pigeon pea</name>
    <name type="synonym">Cajanus indicus</name>
    <dbReference type="NCBI Taxonomy" id="3821"/>
    <lineage>
        <taxon>Eukaryota</taxon>
        <taxon>Viridiplantae</taxon>
        <taxon>Streptophyta</taxon>
        <taxon>Embryophyta</taxon>
        <taxon>Tracheophyta</taxon>
        <taxon>Spermatophyta</taxon>
        <taxon>Magnoliopsida</taxon>
        <taxon>eudicotyledons</taxon>
        <taxon>Gunneridae</taxon>
        <taxon>Pentapetalae</taxon>
        <taxon>rosids</taxon>
        <taxon>fabids</taxon>
        <taxon>Fabales</taxon>
        <taxon>Fabaceae</taxon>
        <taxon>Papilionoideae</taxon>
        <taxon>50 kb inversion clade</taxon>
        <taxon>NPAAA clade</taxon>
        <taxon>indigoferoid/millettioid clade</taxon>
        <taxon>Phaseoleae</taxon>
        <taxon>Cajanus</taxon>
    </lineage>
</organism>
<feature type="non-terminal residue" evidence="1">
    <location>
        <position position="1"/>
    </location>
</feature>
<gene>
    <name evidence="1" type="ORF">KK1_032267</name>
</gene>
<protein>
    <submittedName>
        <fullName evidence="1">Uncharacterized protein</fullName>
    </submittedName>
</protein>
<proteinExistence type="predicted"/>
<dbReference type="Gramene" id="C.cajan_31172.t">
    <property type="protein sequence ID" value="C.cajan_31172.t.cds1"/>
    <property type="gene ID" value="C.cajan_31172"/>
</dbReference>
<sequence>ICKPKSHGGLGIKDLEFLNDSLLARWRWNLYIEKDKLWGEILESKHGGWKILCEGDVCSLASI</sequence>
<dbReference type="EMBL" id="KQ483567">
    <property type="protein sequence ID" value="KYP46163.1"/>
    <property type="molecule type" value="Genomic_DNA"/>
</dbReference>
<name>A0A151RUF4_CAJCA</name>
<accession>A0A151RUF4</accession>
<evidence type="ECO:0000313" key="1">
    <source>
        <dbReference type="EMBL" id="KYP46163.1"/>
    </source>
</evidence>
<dbReference type="Proteomes" id="UP000075243">
    <property type="component" value="Unassembled WGS sequence"/>
</dbReference>